<evidence type="ECO:0000313" key="4">
    <source>
        <dbReference type="Proteomes" id="UP001237642"/>
    </source>
</evidence>
<dbReference type="Proteomes" id="UP001237642">
    <property type="component" value="Unassembled WGS sequence"/>
</dbReference>
<dbReference type="PANTHER" id="PTHR48040:SF20">
    <property type="entry name" value="PLEIOTROPIC DRUG RESISTANCE PROTEIN 1"/>
    <property type="match status" value="1"/>
</dbReference>
<dbReference type="InterPro" id="IPR029481">
    <property type="entry name" value="ABC_trans_N"/>
</dbReference>
<evidence type="ECO:0000313" key="3">
    <source>
        <dbReference type="EMBL" id="KAK1358248.1"/>
    </source>
</evidence>
<reference evidence="3" key="1">
    <citation type="submission" date="2023-02" db="EMBL/GenBank/DDBJ databases">
        <title>Genome of toxic invasive species Heracleum sosnowskyi carries increased number of genes despite the absence of recent whole-genome duplications.</title>
        <authorList>
            <person name="Schelkunov M."/>
            <person name="Shtratnikova V."/>
            <person name="Makarenko M."/>
            <person name="Klepikova A."/>
            <person name="Omelchenko D."/>
            <person name="Novikova G."/>
            <person name="Obukhova E."/>
            <person name="Bogdanov V."/>
            <person name="Penin A."/>
            <person name="Logacheva M."/>
        </authorList>
    </citation>
    <scope>NUCLEOTIDE SEQUENCE</scope>
    <source>
        <strain evidence="3">Hsosn_3</strain>
        <tissue evidence="3">Leaf</tissue>
    </source>
</reference>
<dbReference type="Pfam" id="PF14510">
    <property type="entry name" value="ABC_trans_N"/>
    <property type="match status" value="1"/>
</dbReference>
<name>A0AAD8M3S0_9APIA</name>
<proteinExistence type="predicted"/>
<reference evidence="3" key="2">
    <citation type="submission" date="2023-05" db="EMBL/GenBank/DDBJ databases">
        <authorList>
            <person name="Schelkunov M.I."/>
        </authorList>
    </citation>
    <scope>NUCLEOTIDE SEQUENCE</scope>
    <source>
        <strain evidence="3">Hsosn_3</strain>
        <tissue evidence="3">Leaf</tissue>
    </source>
</reference>
<accession>A0AAD8M3S0</accession>
<organism evidence="3 4">
    <name type="scientific">Heracleum sosnowskyi</name>
    <dbReference type="NCBI Taxonomy" id="360622"/>
    <lineage>
        <taxon>Eukaryota</taxon>
        <taxon>Viridiplantae</taxon>
        <taxon>Streptophyta</taxon>
        <taxon>Embryophyta</taxon>
        <taxon>Tracheophyta</taxon>
        <taxon>Spermatophyta</taxon>
        <taxon>Magnoliopsida</taxon>
        <taxon>eudicotyledons</taxon>
        <taxon>Gunneridae</taxon>
        <taxon>Pentapetalae</taxon>
        <taxon>asterids</taxon>
        <taxon>campanulids</taxon>
        <taxon>Apiales</taxon>
        <taxon>Apiaceae</taxon>
        <taxon>Apioideae</taxon>
        <taxon>apioid superclade</taxon>
        <taxon>Tordylieae</taxon>
        <taxon>Tordyliinae</taxon>
        <taxon>Heracleum</taxon>
    </lineage>
</organism>
<dbReference type="EMBL" id="JAUIZM010000011">
    <property type="protein sequence ID" value="KAK1358248.1"/>
    <property type="molecule type" value="Genomic_DNA"/>
</dbReference>
<feature type="domain" description="Pleiotropic ABC efflux transporter N-terminal" evidence="2">
    <location>
        <begin position="107"/>
        <end position="157"/>
    </location>
</feature>
<protein>
    <submittedName>
        <fullName evidence="3">ABC-transporter extracellular N-terminal domain-containing protein</fullName>
    </submittedName>
</protein>
<sequence length="184" mass="20770">MDGSNLYNLSNSIRNSRSRREGLGSLRANSSSGWRNSGKEVFNTSGRDEDDEEALKWASLEKLPTFDRLRKGLLFGSQGAGASEVDVYDLGYKERKKILDRLLNVADEDNEKLLLALRERVDRVGIDLPQIEVKFENMKVETEAHVGSRALPSLINFNLSMGELIVYVAHYITNNSLENLEHLQ</sequence>
<gene>
    <name evidence="3" type="ORF">POM88_051504</name>
</gene>
<feature type="region of interest" description="Disordered" evidence="1">
    <location>
        <begin position="20"/>
        <end position="47"/>
    </location>
</feature>
<comment type="caution">
    <text evidence="3">The sequence shown here is derived from an EMBL/GenBank/DDBJ whole genome shotgun (WGS) entry which is preliminary data.</text>
</comment>
<evidence type="ECO:0000259" key="2">
    <source>
        <dbReference type="Pfam" id="PF14510"/>
    </source>
</evidence>
<keyword evidence="4" id="KW-1185">Reference proteome</keyword>
<dbReference type="PANTHER" id="PTHR48040">
    <property type="entry name" value="PLEIOTROPIC DRUG RESISTANCE PROTEIN 1-LIKE ISOFORM X1"/>
    <property type="match status" value="1"/>
</dbReference>
<dbReference type="AlphaFoldDB" id="A0AAD8M3S0"/>
<evidence type="ECO:0000256" key="1">
    <source>
        <dbReference type="SAM" id="MobiDB-lite"/>
    </source>
</evidence>